<keyword evidence="2" id="KW-1185">Reference proteome</keyword>
<dbReference type="AlphaFoldDB" id="A0A8T2EXL5"/>
<gene>
    <name evidence="1" type="ORF">ISN45_At03g044380</name>
</gene>
<accession>A0A8T2EXL5</accession>
<proteinExistence type="predicted"/>
<dbReference type="EMBL" id="JAEFBK010000003">
    <property type="protein sequence ID" value="KAG7628152.1"/>
    <property type="molecule type" value="Genomic_DNA"/>
</dbReference>
<sequence length="152" mass="17854">MILFSFVNEKDKMGSAKENNWGIRRIFRSLVRKIHPKEPKDHESTTENRELAMIDGSTCIFSKHYGKSDVLMGIFNKLVLDEPRPADLFKLWEMFDVHFCASQDDHNPNMTETEAELEIVVKTMTQLESEAKILPETKTKRRRFQWICCFNP</sequence>
<organism evidence="1 2">
    <name type="scientific">Arabidopsis thaliana x Arabidopsis arenosa</name>
    <dbReference type="NCBI Taxonomy" id="1240361"/>
    <lineage>
        <taxon>Eukaryota</taxon>
        <taxon>Viridiplantae</taxon>
        <taxon>Streptophyta</taxon>
        <taxon>Embryophyta</taxon>
        <taxon>Tracheophyta</taxon>
        <taxon>Spermatophyta</taxon>
        <taxon>Magnoliopsida</taxon>
        <taxon>eudicotyledons</taxon>
        <taxon>Gunneridae</taxon>
        <taxon>Pentapetalae</taxon>
        <taxon>rosids</taxon>
        <taxon>malvids</taxon>
        <taxon>Brassicales</taxon>
        <taxon>Brassicaceae</taxon>
        <taxon>Camelineae</taxon>
        <taxon>Arabidopsis</taxon>
    </lineage>
</organism>
<evidence type="ECO:0000313" key="1">
    <source>
        <dbReference type="EMBL" id="KAG7628152.1"/>
    </source>
</evidence>
<name>A0A8T2EXL5_9BRAS</name>
<comment type="caution">
    <text evidence="1">The sequence shown here is derived from an EMBL/GenBank/DDBJ whole genome shotgun (WGS) entry which is preliminary data.</text>
</comment>
<dbReference type="Proteomes" id="UP000694240">
    <property type="component" value="Chromosome 3"/>
</dbReference>
<protein>
    <submittedName>
        <fullName evidence="1">Uncharacterized protein</fullName>
    </submittedName>
</protein>
<evidence type="ECO:0000313" key="2">
    <source>
        <dbReference type="Proteomes" id="UP000694240"/>
    </source>
</evidence>
<reference evidence="1 2" key="1">
    <citation type="submission" date="2020-12" db="EMBL/GenBank/DDBJ databases">
        <title>Concerted genomic and epigenomic changes stabilize Arabidopsis allopolyploids.</title>
        <authorList>
            <person name="Chen Z."/>
        </authorList>
    </citation>
    <scope>NUCLEOTIDE SEQUENCE [LARGE SCALE GENOMIC DNA]</scope>
    <source>
        <strain evidence="1">Allo738</strain>
        <tissue evidence="1">Leaf</tissue>
    </source>
</reference>